<dbReference type="Proteomes" id="UP000662904">
    <property type="component" value="Chromosome"/>
</dbReference>
<dbReference type="AlphaFoldDB" id="A0A8A0RJ42"/>
<protein>
    <submittedName>
        <fullName evidence="1">Uncharacterized protein</fullName>
    </submittedName>
</protein>
<sequence>MYVRIVCVRGKKYMQVVHSYREGGQVKQRVLIPLGRYEKEKFEAVRTAVRDWEVLERAQEVIDELQNRGGRIQGKSYFLKFRGWK</sequence>
<gene>
    <name evidence="1" type="ORF">H0A61_00625</name>
</gene>
<reference evidence="1" key="1">
    <citation type="submission" date="2020-07" db="EMBL/GenBank/DDBJ databases">
        <title>Koleobacter methoxysyntrophicus gen. nov., sp. nov., a novel anaerobic bacterium isolated from deep subsurface oil field and proposal of Koleobacterales ord. nov. in the phylum Firmicutes.</title>
        <authorList>
            <person name="Sakamoto S."/>
            <person name="Tamaki H."/>
        </authorList>
    </citation>
    <scope>NUCLEOTIDE SEQUENCE</scope>
    <source>
        <strain evidence="1">NRmbB1</strain>
    </source>
</reference>
<dbReference type="KEGG" id="kme:H0A61_00625"/>
<proteinExistence type="predicted"/>
<dbReference type="EMBL" id="CP059066">
    <property type="protein sequence ID" value="QSQ08305.1"/>
    <property type="molecule type" value="Genomic_DNA"/>
</dbReference>
<keyword evidence="2" id="KW-1185">Reference proteome</keyword>
<organism evidence="1 2">
    <name type="scientific">Koleobacter methoxysyntrophicus</name>
    <dbReference type="NCBI Taxonomy" id="2751313"/>
    <lineage>
        <taxon>Bacteria</taxon>
        <taxon>Bacillati</taxon>
        <taxon>Bacillota</taxon>
        <taxon>Clostridia</taxon>
        <taxon>Koleobacterales</taxon>
        <taxon>Koleobacteraceae</taxon>
        <taxon>Koleobacter</taxon>
    </lineage>
</organism>
<accession>A0A8A0RJ42</accession>
<evidence type="ECO:0000313" key="2">
    <source>
        <dbReference type="Proteomes" id="UP000662904"/>
    </source>
</evidence>
<name>A0A8A0RJ42_9FIRM</name>
<evidence type="ECO:0000313" key="1">
    <source>
        <dbReference type="EMBL" id="QSQ08305.1"/>
    </source>
</evidence>